<name>A0ABW4CDU5_9LACO</name>
<dbReference type="Pfam" id="PF00571">
    <property type="entry name" value="CBS"/>
    <property type="match status" value="2"/>
</dbReference>
<accession>A0ABW4CDU5</accession>
<keyword evidence="1" id="KW-0129">CBS domain</keyword>
<dbReference type="Proteomes" id="UP001597196">
    <property type="component" value="Unassembled WGS sequence"/>
</dbReference>
<evidence type="ECO:0000313" key="3">
    <source>
        <dbReference type="EMBL" id="MFD1428962.1"/>
    </source>
</evidence>
<dbReference type="CDD" id="cd04643">
    <property type="entry name" value="CBS_pair_bac"/>
    <property type="match status" value="1"/>
</dbReference>
<reference evidence="4" key="1">
    <citation type="journal article" date="2019" name="Int. J. Syst. Evol. Microbiol.">
        <title>The Global Catalogue of Microorganisms (GCM) 10K type strain sequencing project: providing services to taxonomists for standard genome sequencing and annotation.</title>
        <authorList>
            <consortium name="The Broad Institute Genomics Platform"/>
            <consortium name="The Broad Institute Genome Sequencing Center for Infectious Disease"/>
            <person name="Wu L."/>
            <person name="Ma J."/>
        </authorList>
    </citation>
    <scope>NUCLEOTIDE SEQUENCE [LARGE SCALE GENOMIC DNA]</scope>
    <source>
        <strain evidence="4">CCM 8980</strain>
    </source>
</reference>
<feature type="domain" description="CBS" evidence="2">
    <location>
        <begin position="18"/>
        <end position="76"/>
    </location>
</feature>
<evidence type="ECO:0000256" key="1">
    <source>
        <dbReference type="PROSITE-ProRule" id="PRU00703"/>
    </source>
</evidence>
<dbReference type="RefSeq" id="WP_203628509.1">
    <property type="nucleotide sequence ID" value="NZ_BOLQ01000031.1"/>
</dbReference>
<keyword evidence="4" id="KW-1185">Reference proteome</keyword>
<dbReference type="PROSITE" id="PS51371">
    <property type="entry name" value="CBS"/>
    <property type="match status" value="1"/>
</dbReference>
<evidence type="ECO:0000259" key="2">
    <source>
        <dbReference type="PROSITE" id="PS51371"/>
    </source>
</evidence>
<dbReference type="SUPFAM" id="SSF54631">
    <property type="entry name" value="CBS-domain pair"/>
    <property type="match status" value="1"/>
</dbReference>
<proteinExistence type="predicted"/>
<dbReference type="InterPro" id="IPR048125">
    <property type="entry name" value="CBS_CbpB"/>
</dbReference>
<gene>
    <name evidence="3" type="primary">cbpB</name>
    <name evidence="3" type="ORF">ACFQ4P_01705</name>
</gene>
<dbReference type="InterPro" id="IPR000644">
    <property type="entry name" value="CBS_dom"/>
</dbReference>
<dbReference type="Gene3D" id="3.10.580.10">
    <property type="entry name" value="CBS-domain"/>
    <property type="match status" value="1"/>
</dbReference>
<protein>
    <submittedName>
        <fullName evidence="3">Cyclic-di-AMP-binding protein CbpB</fullName>
    </submittedName>
</protein>
<sequence length="162" mass="18115">MINQAIDQMMIANRKHFMIPGEVVASVAEDNKLRHAFLVLTKVRYAKIPVLDNADHFKGLLSLSMITETMLGMDDVSLTSLDTMCVKDVMQTDVHTVEDPYDLETVLHLLVDDAFLPVVQADGTFTGIVTRREVMKGVNYIGHNLDDFYDVTPKTTGSIISR</sequence>
<comment type="caution">
    <text evidence="3">The sequence shown here is derived from an EMBL/GenBank/DDBJ whole genome shotgun (WGS) entry which is preliminary data.</text>
</comment>
<dbReference type="EMBL" id="JBHTOC010000002">
    <property type="protein sequence ID" value="MFD1428962.1"/>
    <property type="molecule type" value="Genomic_DNA"/>
</dbReference>
<organism evidence="3 4">
    <name type="scientific">Lacticaseibacillus mingshuiensis</name>
    <dbReference type="NCBI Taxonomy" id="2799574"/>
    <lineage>
        <taxon>Bacteria</taxon>
        <taxon>Bacillati</taxon>
        <taxon>Bacillota</taxon>
        <taxon>Bacilli</taxon>
        <taxon>Lactobacillales</taxon>
        <taxon>Lactobacillaceae</taxon>
        <taxon>Lacticaseibacillus</taxon>
    </lineage>
</organism>
<dbReference type="NCBIfam" id="NF041630">
    <property type="entry name" value="CBS_CbpB"/>
    <property type="match status" value="1"/>
</dbReference>
<evidence type="ECO:0000313" key="4">
    <source>
        <dbReference type="Proteomes" id="UP001597196"/>
    </source>
</evidence>
<dbReference type="InterPro" id="IPR046342">
    <property type="entry name" value="CBS_dom_sf"/>
</dbReference>